<dbReference type="AlphaFoldDB" id="U4LTM5"/>
<proteinExistence type="predicted"/>
<keyword evidence="3" id="KW-1185">Reference proteome</keyword>
<sequence>MLPTAQHPSSYKQNRGQNAPYGQNPQSNTPYFAPQTTEYVIAPDMPRESIMIDYHNYYNPNTRQTISNYKYSSESVAVPQSHISAHGNSGANNVRGNSWRNPGISESYQHTSSWGASNLGSFNSATNHCLTADEFNSYEHNFRADAMATFEAPHNHVQSSKSPSFSVEHEFIDSDSSSILAVPLGSESSFEFINATQTPEHDTAIANLNR</sequence>
<evidence type="ECO:0000256" key="1">
    <source>
        <dbReference type="SAM" id="MobiDB-lite"/>
    </source>
</evidence>
<organism evidence="2 3">
    <name type="scientific">Pyronema omphalodes (strain CBS 100304)</name>
    <name type="common">Pyronema confluens</name>
    <dbReference type="NCBI Taxonomy" id="1076935"/>
    <lineage>
        <taxon>Eukaryota</taxon>
        <taxon>Fungi</taxon>
        <taxon>Dikarya</taxon>
        <taxon>Ascomycota</taxon>
        <taxon>Pezizomycotina</taxon>
        <taxon>Pezizomycetes</taxon>
        <taxon>Pezizales</taxon>
        <taxon>Pyronemataceae</taxon>
        <taxon>Pyronema</taxon>
    </lineage>
</organism>
<dbReference type="Proteomes" id="UP000018144">
    <property type="component" value="Unassembled WGS sequence"/>
</dbReference>
<dbReference type="EMBL" id="HF935497">
    <property type="protein sequence ID" value="CCX30916.1"/>
    <property type="molecule type" value="Genomic_DNA"/>
</dbReference>
<gene>
    <name evidence="2" type="ORF">PCON_09517</name>
</gene>
<accession>U4LTM5</accession>
<evidence type="ECO:0000313" key="2">
    <source>
        <dbReference type="EMBL" id="CCX30916.1"/>
    </source>
</evidence>
<protein>
    <submittedName>
        <fullName evidence="2">Uncharacterized protein</fullName>
    </submittedName>
</protein>
<evidence type="ECO:0000313" key="3">
    <source>
        <dbReference type="Proteomes" id="UP000018144"/>
    </source>
</evidence>
<name>U4LTM5_PYROM</name>
<reference evidence="2 3" key="1">
    <citation type="journal article" date="2013" name="PLoS Genet.">
        <title>The genome and development-dependent transcriptomes of Pyronema confluens: a window into fungal evolution.</title>
        <authorList>
            <person name="Traeger S."/>
            <person name="Altegoer F."/>
            <person name="Freitag M."/>
            <person name="Gabaldon T."/>
            <person name="Kempken F."/>
            <person name="Kumar A."/>
            <person name="Marcet-Houben M."/>
            <person name="Poggeler S."/>
            <person name="Stajich J.E."/>
            <person name="Nowrousian M."/>
        </authorList>
    </citation>
    <scope>NUCLEOTIDE SEQUENCE [LARGE SCALE GENOMIC DNA]</scope>
    <source>
        <strain evidence="3">CBS 100304</strain>
        <tissue evidence="2">Vegetative mycelium</tissue>
    </source>
</reference>
<feature type="region of interest" description="Disordered" evidence="1">
    <location>
        <begin position="1"/>
        <end position="32"/>
    </location>
</feature>